<organism evidence="2 3">
    <name type="scientific">Pomacea canaliculata</name>
    <name type="common">Golden apple snail</name>
    <dbReference type="NCBI Taxonomy" id="400727"/>
    <lineage>
        <taxon>Eukaryota</taxon>
        <taxon>Metazoa</taxon>
        <taxon>Spiralia</taxon>
        <taxon>Lophotrochozoa</taxon>
        <taxon>Mollusca</taxon>
        <taxon>Gastropoda</taxon>
        <taxon>Caenogastropoda</taxon>
        <taxon>Architaenioglossa</taxon>
        <taxon>Ampullarioidea</taxon>
        <taxon>Ampullariidae</taxon>
        <taxon>Pomacea</taxon>
    </lineage>
</organism>
<comment type="caution">
    <text evidence="2">The sequence shown here is derived from an EMBL/GenBank/DDBJ whole genome shotgun (WGS) entry which is preliminary data.</text>
</comment>
<accession>A0A2T7PJC4</accession>
<protein>
    <submittedName>
        <fullName evidence="2">Uncharacterized protein</fullName>
    </submittedName>
</protein>
<sequence>MYKQEMISLTWTEPPPVGVPSAKSDARSSLLLTTNVRNGSCGCGDNAISDGDYTSTSSASDGDDDSGGDSDRNNG</sequence>
<dbReference type="EMBL" id="PZQS01000003">
    <property type="protein sequence ID" value="PVD33519.1"/>
    <property type="molecule type" value="Genomic_DNA"/>
</dbReference>
<feature type="compositionally biased region" description="Low complexity" evidence="1">
    <location>
        <begin position="49"/>
        <end position="60"/>
    </location>
</feature>
<dbReference type="AlphaFoldDB" id="A0A2T7PJC4"/>
<keyword evidence="3" id="KW-1185">Reference proteome</keyword>
<name>A0A2T7PJC4_POMCA</name>
<dbReference type="Proteomes" id="UP000245119">
    <property type="component" value="Linkage Group LG3"/>
</dbReference>
<evidence type="ECO:0000313" key="2">
    <source>
        <dbReference type="EMBL" id="PVD33519.1"/>
    </source>
</evidence>
<gene>
    <name evidence="2" type="ORF">C0Q70_04775</name>
</gene>
<evidence type="ECO:0000256" key="1">
    <source>
        <dbReference type="SAM" id="MobiDB-lite"/>
    </source>
</evidence>
<feature type="region of interest" description="Disordered" evidence="1">
    <location>
        <begin position="1"/>
        <end position="25"/>
    </location>
</feature>
<evidence type="ECO:0000313" key="3">
    <source>
        <dbReference type="Proteomes" id="UP000245119"/>
    </source>
</evidence>
<proteinExistence type="predicted"/>
<reference evidence="2 3" key="1">
    <citation type="submission" date="2018-04" db="EMBL/GenBank/DDBJ databases">
        <title>The genome of golden apple snail Pomacea canaliculata provides insight into stress tolerance and invasive adaptation.</title>
        <authorList>
            <person name="Liu C."/>
            <person name="Liu B."/>
            <person name="Ren Y."/>
            <person name="Zhang Y."/>
            <person name="Wang H."/>
            <person name="Li S."/>
            <person name="Jiang F."/>
            <person name="Yin L."/>
            <person name="Zhang G."/>
            <person name="Qian W."/>
            <person name="Fan W."/>
        </authorList>
    </citation>
    <scope>NUCLEOTIDE SEQUENCE [LARGE SCALE GENOMIC DNA]</scope>
    <source>
        <strain evidence="2">SZHN2017</strain>
        <tissue evidence="2">Muscle</tissue>
    </source>
</reference>
<feature type="region of interest" description="Disordered" evidence="1">
    <location>
        <begin position="41"/>
        <end position="75"/>
    </location>
</feature>